<dbReference type="KEGG" id="alim:106521060"/>
<evidence type="ECO:0000256" key="2">
    <source>
        <dbReference type="ARBA" id="ARBA00022900"/>
    </source>
</evidence>
<accession>A0A2I4BMF1</accession>
<keyword evidence="2" id="KW-0722">Serine protease inhibitor</keyword>
<dbReference type="GO" id="GO:0005615">
    <property type="term" value="C:extracellular space"/>
    <property type="evidence" value="ECO:0007669"/>
    <property type="project" value="InterPro"/>
</dbReference>
<dbReference type="InterPro" id="IPR023796">
    <property type="entry name" value="Serpin_dom"/>
</dbReference>
<dbReference type="GO" id="GO:0007596">
    <property type="term" value="P:blood coagulation"/>
    <property type="evidence" value="ECO:0007669"/>
    <property type="project" value="InterPro"/>
</dbReference>
<dbReference type="SUPFAM" id="SSF56574">
    <property type="entry name" value="Serpins"/>
    <property type="match status" value="1"/>
</dbReference>
<dbReference type="GO" id="GO:0004867">
    <property type="term" value="F:serine-type endopeptidase inhibitor activity"/>
    <property type="evidence" value="ECO:0007669"/>
    <property type="project" value="UniProtKB-KW"/>
</dbReference>
<dbReference type="STRING" id="52670.A0A2I4BMF1"/>
<dbReference type="FunFam" id="3.30.497.10:FF:000001">
    <property type="entry name" value="Serine protease inhibitor"/>
    <property type="match status" value="1"/>
</dbReference>
<proteinExistence type="inferred from homology"/>
<evidence type="ECO:0000313" key="6">
    <source>
        <dbReference type="Proteomes" id="UP000192220"/>
    </source>
</evidence>
<dbReference type="OrthoDB" id="10063692at2759"/>
<protein>
    <submittedName>
        <fullName evidence="7">Protein Z-dependent protease inhibitor</fullName>
    </submittedName>
</protein>
<name>A0A2I4BMF1_AUSLI</name>
<dbReference type="InterPro" id="IPR036186">
    <property type="entry name" value="Serpin_sf"/>
</dbReference>
<dbReference type="PANTHER" id="PTHR11461:SF191">
    <property type="entry name" value="PROTEIN Z-DEPENDENT PROTEASE INHIBITOR"/>
    <property type="match status" value="1"/>
</dbReference>
<dbReference type="InterPro" id="IPR033835">
    <property type="entry name" value="PZI_serpin_dom"/>
</dbReference>
<keyword evidence="4" id="KW-0732">Signal</keyword>
<dbReference type="InterPro" id="IPR000215">
    <property type="entry name" value="Serpin_fam"/>
</dbReference>
<feature type="domain" description="Serpin" evidence="5">
    <location>
        <begin position="45"/>
        <end position="403"/>
    </location>
</feature>
<evidence type="ECO:0000256" key="4">
    <source>
        <dbReference type="SAM" id="SignalP"/>
    </source>
</evidence>
<dbReference type="SMART" id="SM00093">
    <property type="entry name" value="SERPIN"/>
    <property type="match status" value="1"/>
</dbReference>
<gene>
    <name evidence="7" type="primary">serpina10b</name>
</gene>
<dbReference type="AlphaFoldDB" id="A0A2I4BMF1"/>
<dbReference type="Pfam" id="PF00079">
    <property type="entry name" value="Serpin"/>
    <property type="match status" value="1"/>
</dbReference>
<evidence type="ECO:0000313" key="7">
    <source>
        <dbReference type="RefSeq" id="XP_013868922.1"/>
    </source>
</evidence>
<reference evidence="7" key="1">
    <citation type="submission" date="2025-08" db="UniProtKB">
        <authorList>
            <consortium name="RefSeq"/>
        </authorList>
    </citation>
    <scope>IDENTIFICATION</scope>
</reference>
<dbReference type="Gene3D" id="2.30.39.10">
    <property type="entry name" value="Alpha-1-antitrypsin, domain 1"/>
    <property type="match status" value="1"/>
</dbReference>
<comment type="similarity">
    <text evidence="3">Belongs to the serpin family.</text>
</comment>
<keyword evidence="6" id="KW-1185">Reference proteome</keyword>
<evidence type="ECO:0000259" key="5">
    <source>
        <dbReference type="SMART" id="SM00093"/>
    </source>
</evidence>
<dbReference type="InParanoid" id="A0A2I4BMF1"/>
<evidence type="ECO:0000256" key="3">
    <source>
        <dbReference type="RuleBase" id="RU000411"/>
    </source>
</evidence>
<dbReference type="GO" id="GO:0030195">
    <property type="term" value="P:negative regulation of blood coagulation"/>
    <property type="evidence" value="ECO:0007669"/>
    <property type="project" value="UniProtKB-ARBA"/>
</dbReference>
<sequence>MEVSEIKMAFIFILTCLCFLTPTHQTLHPNVTVSDLSYKNIDFAMNLYRKIASSSDKNIFFSPLSISTSFAALLMASDGVTHEEILKALNLKQLEADEQPELIPMLFQLLQENIARNGSLNLEQSTALFVHRQFEVQRTFTDRMKTFFHADIKTVDFTDTTGSIRFINEYIKQKTQNKIPEMVSTLDETTQLLLINSIFFQGAWQMPFNCNLTENAPFYIDNYNIVQVPMMFKEEAKFYTAEDVPLGARVLKLPYQEGVSMLVLLPNKGLDYTIIDEEINAEKFLGWIKDLRKTNLEVNMPKFKMEQSYSLHNLLPDMGMTSLFSSSANLTGLSKDRGLTVSEVLHKAVIDVDETGTTAAAATTIGIIPYSLPRMFIINRPFFFFIYHEDTNSLLFMGRVIDPTKS</sequence>
<dbReference type="CDD" id="cd02055">
    <property type="entry name" value="serpinA10_PZI"/>
    <property type="match status" value="1"/>
</dbReference>
<organism evidence="6 7">
    <name type="scientific">Austrofundulus limnaeus</name>
    <name type="common">Annual killifish</name>
    <dbReference type="NCBI Taxonomy" id="52670"/>
    <lineage>
        <taxon>Eukaryota</taxon>
        <taxon>Metazoa</taxon>
        <taxon>Chordata</taxon>
        <taxon>Craniata</taxon>
        <taxon>Vertebrata</taxon>
        <taxon>Euteleostomi</taxon>
        <taxon>Actinopterygii</taxon>
        <taxon>Neopterygii</taxon>
        <taxon>Teleostei</taxon>
        <taxon>Neoteleostei</taxon>
        <taxon>Acanthomorphata</taxon>
        <taxon>Ovalentaria</taxon>
        <taxon>Atherinomorphae</taxon>
        <taxon>Cyprinodontiformes</taxon>
        <taxon>Rivulidae</taxon>
        <taxon>Austrofundulus</taxon>
    </lineage>
</organism>
<dbReference type="FunFam" id="2.30.39.10:FF:000035">
    <property type="entry name" value="Serine protease inhibitor (serpin) 16"/>
    <property type="match status" value="1"/>
</dbReference>
<keyword evidence="1 7" id="KW-0646">Protease inhibitor</keyword>
<dbReference type="Proteomes" id="UP000192220">
    <property type="component" value="Unplaced"/>
</dbReference>
<dbReference type="InterPro" id="IPR042178">
    <property type="entry name" value="Serpin_sf_1"/>
</dbReference>
<dbReference type="GO" id="GO:0045861">
    <property type="term" value="P:negative regulation of proteolysis"/>
    <property type="evidence" value="ECO:0007669"/>
    <property type="project" value="UniProtKB-ARBA"/>
</dbReference>
<dbReference type="InterPro" id="IPR023795">
    <property type="entry name" value="Serpin_CS"/>
</dbReference>
<feature type="signal peptide" evidence="4">
    <location>
        <begin position="1"/>
        <end position="25"/>
    </location>
</feature>
<dbReference type="CTD" id="100003661"/>
<dbReference type="Gene3D" id="3.30.497.10">
    <property type="entry name" value="Antithrombin, subunit I, domain 2"/>
    <property type="match status" value="1"/>
</dbReference>
<dbReference type="PROSITE" id="PS00284">
    <property type="entry name" value="SERPIN"/>
    <property type="match status" value="1"/>
</dbReference>
<evidence type="ECO:0000256" key="1">
    <source>
        <dbReference type="ARBA" id="ARBA00022690"/>
    </source>
</evidence>
<feature type="chain" id="PRO_5014165868" evidence="4">
    <location>
        <begin position="26"/>
        <end position="406"/>
    </location>
</feature>
<dbReference type="RefSeq" id="XP_013868922.1">
    <property type="nucleotide sequence ID" value="XM_014013468.1"/>
</dbReference>
<dbReference type="PANTHER" id="PTHR11461">
    <property type="entry name" value="SERINE PROTEASE INHIBITOR, SERPIN"/>
    <property type="match status" value="1"/>
</dbReference>
<dbReference type="InterPro" id="IPR042185">
    <property type="entry name" value="Serpin_sf_2"/>
</dbReference>